<keyword evidence="6 11" id="KW-0460">Magnesium</keyword>
<keyword evidence="7 11" id="KW-0521">NADP</keyword>
<dbReference type="GO" id="GO:0004452">
    <property type="term" value="F:isopentenyl-diphosphate delta-isomerase activity"/>
    <property type="evidence" value="ECO:0007669"/>
    <property type="project" value="UniProtKB-UniRule"/>
</dbReference>
<feature type="binding site" evidence="11">
    <location>
        <position position="156"/>
    </location>
    <ligand>
        <name>substrate</name>
    </ligand>
</feature>
<comment type="subcellular location">
    <subcellularLocation>
        <location evidence="11">Cytoplasm</location>
    </subcellularLocation>
</comment>
<feature type="binding site" evidence="11">
    <location>
        <position position="122"/>
    </location>
    <ligand>
        <name>FMN</name>
        <dbReference type="ChEBI" id="CHEBI:58210"/>
    </ligand>
</feature>
<evidence type="ECO:0000313" key="13">
    <source>
        <dbReference type="EMBL" id="ADC65654.1"/>
    </source>
</evidence>
<comment type="similarity">
    <text evidence="11">Belongs to the IPP isomerase type 2 family.</text>
</comment>
<comment type="cofactor">
    <cofactor evidence="11">
        <name>Mg(2+)</name>
        <dbReference type="ChEBI" id="CHEBI:18420"/>
    </cofactor>
</comment>
<comment type="caution">
    <text evidence="11">Lacks conserved residue(s) required for the propagation of feature annotation.</text>
</comment>
<comment type="subunit">
    <text evidence="10 11">Homooctamer. Dimer of tetramers.</text>
</comment>
<dbReference type="InterPro" id="IPR000262">
    <property type="entry name" value="FMN-dep_DH"/>
</dbReference>
<proteinExistence type="inferred from homology"/>
<feature type="binding site" evidence="11">
    <location>
        <begin position="264"/>
        <end position="266"/>
    </location>
    <ligand>
        <name>FMN</name>
        <dbReference type="ChEBI" id="CHEBI:58210"/>
    </ligand>
</feature>
<dbReference type="Proteomes" id="UP000002613">
    <property type="component" value="Chromosome"/>
</dbReference>
<evidence type="ECO:0000256" key="4">
    <source>
        <dbReference type="ARBA" id="ARBA00022643"/>
    </source>
</evidence>
<evidence type="ECO:0000256" key="6">
    <source>
        <dbReference type="ARBA" id="ARBA00022842"/>
    </source>
</evidence>
<dbReference type="Gene3D" id="3.20.20.70">
    <property type="entry name" value="Aldolase class I"/>
    <property type="match status" value="1"/>
</dbReference>
<dbReference type="EC" id="5.3.3.2" evidence="11"/>
<dbReference type="GO" id="GO:0070402">
    <property type="term" value="F:NADPH binding"/>
    <property type="evidence" value="ECO:0007669"/>
    <property type="project" value="UniProtKB-UniRule"/>
</dbReference>
<keyword evidence="8 11" id="KW-0414">Isoprene biosynthesis</keyword>
<evidence type="ECO:0000256" key="10">
    <source>
        <dbReference type="ARBA" id="ARBA00025810"/>
    </source>
</evidence>
<evidence type="ECO:0000256" key="3">
    <source>
        <dbReference type="ARBA" id="ARBA00022630"/>
    </source>
</evidence>
<evidence type="ECO:0000256" key="9">
    <source>
        <dbReference type="ARBA" id="ARBA00023235"/>
    </source>
</evidence>
<feature type="binding site" evidence="11">
    <location>
        <position position="187"/>
    </location>
    <ligand>
        <name>FMN</name>
        <dbReference type="ChEBI" id="CHEBI:58210"/>
    </ligand>
</feature>
<reference evidence="14" key="1">
    <citation type="submission" date="2010-02" db="EMBL/GenBank/DDBJ databases">
        <title>Complete sequence of Ferroglobus placidus DSM 10642.</title>
        <authorList>
            <consortium name="US DOE Joint Genome Institute"/>
            <person name="Lucas S."/>
            <person name="Copeland A."/>
            <person name="Lapidus A."/>
            <person name="Cheng J.-F."/>
            <person name="Bruce D."/>
            <person name="Goodwin L."/>
            <person name="Pitluck S."/>
            <person name="Saunders E."/>
            <person name="Brettin T."/>
            <person name="Detter J.C."/>
            <person name="Han C."/>
            <person name="Tapia R."/>
            <person name="Larimer F."/>
            <person name="Land M."/>
            <person name="Hauser L."/>
            <person name="Kyrpides N."/>
            <person name="Ivanova N."/>
            <person name="Holmes D."/>
            <person name="Lovley D."/>
            <person name="Kyrpides N."/>
            <person name="Anderson I.J."/>
            <person name="Woyke T."/>
        </authorList>
    </citation>
    <scope>NUCLEOTIDE SEQUENCE [LARGE SCALE GENOMIC DNA]</scope>
    <source>
        <strain evidence="14">DSM 10642 / AEDII12DO</strain>
    </source>
</reference>
<reference evidence="13 14" key="2">
    <citation type="journal article" date="2011" name="Stand. Genomic Sci.">
        <title>Complete genome sequence of Ferroglobus placidus AEDII12DO.</title>
        <authorList>
            <person name="Anderson I."/>
            <person name="Risso C."/>
            <person name="Holmes D."/>
            <person name="Lucas S."/>
            <person name="Copeland A."/>
            <person name="Lapidus A."/>
            <person name="Cheng J.F."/>
            <person name="Bruce D."/>
            <person name="Goodwin L."/>
            <person name="Pitluck S."/>
            <person name="Saunders E."/>
            <person name="Brettin T."/>
            <person name="Detter J.C."/>
            <person name="Han C."/>
            <person name="Tapia R."/>
            <person name="Larimer F."/>
            <person name="Land M."/>
            <person name="Hauser L."/>
            <person name="Woyke T."/>
            <person name="Lovley D."/>
            <person name="Kyrpides N."/>
            <person name="Ivanova N."/>
        </authorList>
    </citation>
    <scope>NUCLEOTIDE SEQUENCE [LARGE SCALE GENOMIC DNA]</scope>
    <source>
        <strain evidence="14">DSM 10642 / AEDII12DO</strain>
    </source>
</reference>
<dbReference type="PIRSF" id="PIRSF003314">
    <property type="entry name" value="IPP_isomerase"/>
    <property type="match status" value="1"/>
</dbReference>
<name>D3RYU1_FERPA</name>
<feature type="binding site" evidence="11">
    <location>
        <position position="93"/>
    </location>
    <ligand>
        <name>FMN</name>
        <dbReference type="ChEBI" id="CHEBI:58210"/>
    </ligand>
</feature>
<dbReference type="NCBIfam" id="TIGR02151">
    <property type="entry name" value="IPP_isom_2"/>
    <property type="match status" value="1"/>
</dbReference>
<dbReference type="SUPFAM" id="SSF51395">
    <property type="entry name" value="FMN-linked oxidoreductases"/>
    <property type="match status" value="1"/>
</dbReference>
<dbReference type="GO" id="GO:0000287">
    <property type="term" value="F:magnesium ion binding"/>
    <property type="evidence" value="ECO:0007669"/>
    <property type="project" value="UniProtKB-UniRule"/>
</dbReference>
<dbReference type="GO" id="GO:0008299">
    <property type="term" value="P:isoprenoid biosynthetic process"/>
    <property type="evidence" value="ECO:0007669"/>
    <property type="project" value="UniProtKB-UniRule"/>
</dbReference>
<dbReference type="GO" id="GO:0010181">
    <property type="term" value="F:FMN binding"/>
    <property type="evidence" value="ECO:0007669"/>
    <property type="project" value="UniProtKB-UniRule"/>
</dbReference>
<sequence length="354" mass="38771">METKRRKFEHIRICLEENVESSYTGFEDVMLIHKALPEVDYDKISLEIEFLGKKLNAPIIIAGMTGGHPETKRINENLAAAAEEFKIGIGVGSQRAGIEDDSLVDTYAIVREKAPNAFVIANIGISQLLESGVEYAEKAVEMIDADALAIHLNFLQEAVQPEGDKKAEGAKEALEEACSLKVPIIAKETGAGISREVAFELREAGVSAIDVGGKGGTSWSAVEVFRIKDDVMREVALDFWDWGIPTAFCVAEVHDILPTIATGGIRSGIDVAKALALGAEAAGIALPFLKPATISEEEVKRKVKYFVESLKTAMFLTGCKSVKDLRKAPLFITGKFREWLEFREISVEVFARRR</sequence>
<evidence type="ECO:0000256" key="5">
    <source>
        <dbReference type="ARBA" id="ARBA00022723"/>
    </source>
</evidence>
<feature type="binding site" evidence="11">
    <location>
        <begin position="6"/>
        <end position="7"/>
    </location>
    <ligand>
        <name>substrate</name>
    </ligand>
</feature>
<evidence type="ECO:0000256" key="1">
    <source>
        <dbReference type="ARBA" id="ARBA00001917"/>
    </source>
</evidence>
<accession>D3RYU1</accession>
<comment type="cofactor">
    <cofactor evidence="11">
        <name>NADPH</name>
        <dbReference type="ChEBI" id="CHEBI:57783"/>
    </cofactor>
</comment>
<dbReference type="eggNOG" id="arCOG00613">
    <property type="taxonomic scope" value="Archaea"/>
</dbReference>
<evidence type="ECO:0000256" key="2">
    <source>
        <dbReference type="ARBA" id="ARBA00022490"/>
    </source>
</evidence>
<feature type="binding site" evidence="11">
    <location>
        <position position="217"/>
    </location>
    <ligand>
        <name>FMN</name>
        <dbReference type="ChEBI" id="CHEBI:58210"/>
    </ligand>
</feature>
<gene>
    <name evidence="11" type="primary">fni</name>
    <name evidence="13" type="ordered locus">Ferp_1503</name>
</gene>
<evidence type="ECO:0000256" key="8">
    <source>
        <dbReference type="ARBA" id="ARBA00023229"/>
    </source>
</evidence>
<dbReference type="KEGG" id="fpl:Ferp_1503"/>
<comment type="catalytic activity">
    <reaction evidence="11">
        <text>isopentenyl diphosphate = dimethylallyl diphosphate</text>
        <dbReference type="Rhea" id="RHEA:23284"/>
        <dbReference type="ChEBI" id="CHEBI:57623"/>
        <dbReference type="ChEBI" id="CHEBI:128769"/>
        <dbReference type="EC" id="5.3.3.2"/>
    </reaction>
</comment>
<evidence type="ECO:0000256" key="11">
    <source>
        <dbReference type="HAMAP-Rule" id="MF_00354"/>
    </source>
</evidence>
<keyword evidence="2 11" id="KW-0963">Cytoplasm</keyword>
<keyword evidence="3 11" id="KW-0285">Flavoprotein</keyword>
<dbReference type="HOGENOM" id="CLU_065515_1_0_2"/>
<organism evidence="13 14">
    <name type="scientific">Ferroglobus placidus (strain DSM 10642 / AEDII12DO)</name>
    <dbReference type="NCBI Taxonomy" id="589924"/>
    <lineage>
        <taxon>Archaea</taxon>
        <taxon>Methanobacteriati</taxon>
        <taxon>Methanobacteriota</taxon>
        <taxon>Archaeoglobi</taxon>
        <taxon>Archaeoglobales</taxon>
        <taxon>Archaeoglobaceae</taxon>
        <taxon>Ferroglobus</taxon>
    </lineage>
</organism>
<dbReference type="HAMAP" id="MF_00354">
    <property type="entry name" value="Idi_2"/>
    <property type="match status" value="1"/>
</dbReference>
<dbReference type="InterPro" id="IPR013785">
    <property type="entry name" value="Aldolase_TIM"/>
</dbReference>
<dbReference type="AlphaFoldDB" id="D3RYU1"/>
<feature type="binding site" evidence="11">
    <location>
        <begin position="93"/>
        <end position="95"/>
    </location>
    <ligand>
        <name>substrate</name>
    </ligand>
</feature>
<dbReference type="STRING" id="589924.Ferp_1503"/>
<keyword evidence="14" id="KW-1185">Reference proteome</keyword>
<feature type="binding site" evidence="11">
    <location>
        <position position="157"/>
    </location>
    <ligand>
        <name>Mg(2+)</name>
        <dbReference type="ChEBI" id="CHEBI:18420"/>
    </ligand>
</feature>
<feature type="binding site" evidence="11">
    <location>
        <begin position="285"/>
        <end position="286"/>
    </location>
    <ligand>
        <name>FMN</name>
        <dbReference type="ChEBI" id="CHEBI:58210"/>
    </ligand>
</feature>
<dbReference type="PaxDb" id="589924-Ferp_1503"/>
<protein>
    <recommendedName>
        <fullName evidence="11">Isopentenyl-diphosphate delta-isomerase</fullName>
        <shortName evidence="11">IPP isomerase</shortName>
        <ecNumber evidence="11">5.3.3.2</ecNumber>
    </recommendedName>
    <alternativeName>
        <fullName evidence="11">Isopentenyl diphosphate:dimethylallyl diphosphate isomerase</fullName>
    </alternativeName>
    <alternativeName>
        <fullName evidence="11">Isopentenyl pyrophosphate isomerase</fullName>
    </alternativeName>
    <alternativeName>
        <fullName evidence="11">Type 2 isopentenyl diphosphate isomerase</fullName>
        <shortName evidence="11">IDI-2</shortName>
    </alternativeName>
</protein>
<dbReference type="PANTHER" id="PTHR43665">
    <property type="entry name" value="ISOPENTENYL-DIPHOSPHATE DELTA-ISOMERASE"/>
    <property type="match status" value="1"/>
</dbReference>
<comment type="function">
    <text evidence="11">Involved in the biosynthesis of isoprenoids. Catalyzes the 1,3-allylic rearrangement of the homoallylic substrate isopentenyl (IPP) to its allylic isomer, dimethylallyl diphosphate (DMAPP).</text>
</comment>
<dbReference type="GO" id="GO:0005737">
    <property type="term" value="C:cytoplasm"/>
    <property type="evidence" value="ECO:0007669"/>
    <property type="project" value="UniProtKB-SubCell"/>
</dbReference>
<dbReference type="EMBL" id="CP001899">
    <property type="protein sequence ID" value="ADC65654.1"/>
    <property type="molecule type" value="Genomic_DNA"/>
</dbReference>
<evidence type="ECO:0000256" key="7">
    <source>
        <dbReference type="ARBA" id="ARBA00022857"/>
    </source>
</evidence>
<evidence type="ECO:0000313" key="14">
    <source>
        <dbReference type="Proteomes" id="UP000002613"/>
    </source>
</evidence>
<keyword evidence="5 11" id="KW-0479">Metal-binding</keyword>
<dbReference type="RefSeq" id="WP_012965995.1">
    <property type="nucleotide sequence ID" value="NC_013849.1"/>
</dbReference>
<dbReference type="CDD" id="cd02811">
    <property type="entry name" value="IDI-2_FMN"/>
    <property type="match status" value="1"/>
</dbReference>
<dbReference type="InterPro" id="IPR011179">
    <property type="entry name" value="IPdP_isomerase"/>
</dbReference>
<dbReference type="GeneID" id="8779023"/>
<dbReference type="Pfam" id="PF01070">
    <property type="entry name" value="FMN_dh"/>
    <property type="match status" value="1"/>
</dbReference>
<evidence type="ECO:0000259" key="12">
    <source>
        <dbReference type="Pfam" id="PF01070"/>
    </source>
</evidence>
<comment type="cofactor">
    <cofactor evidence="1 11">
        <name>FMN</name>
        <dbReference type="ChEBI" id="CHEBI:58210"/>
    </cofactor>
</comment>
<dbReference type="OrthoDB" id="371955at2157"/>
<dbReference type="GO" id="GO:0016491">
    <property type="term" value="F:oxidoreductase activity"/>
    <property type="evidence" value="ECO:0007669"/>
    <property type="project" value="InterPro"/>
</dbReference>
<keyword evidence="9 11" id="KW-0413">Isomerase</keyword>
<dbReference type="SMART" id="SM01240">
    <property type="entry name" value="IMPDH"/>
    <property type="match status" value="1"/>
</dbReference>
<keyword evidence="4 11" id="KW-0288">FMN</keyword>
<dbReference type="PANTHER" id="PTHR43665:SF1">
    <property type="entry name" value="ISOPENTENYL-DIPHOSPHATE DELTA-ISOMERASE"/>
    <property type="match status" value="1"/>
</dbReference>
<feature type="domain" description="FMN-dependent dehydrogenase" evidence="12">
    <location>
        <begin position="193"/>
        <end position="327"/>
    </location>
</feature>
<feature type="binding site" evidence="11">
    <location>
        <begin position="63"/>
        <end position="65"/>
    </location>
    <ligand>
        <name>FMN</name>
        <dbReference type="ChEBI" id="CHEBI:58210"/>
    </ligand>
</feature>